<keyword evidence="6" id="KW-0479">Metal-binding</keyword>
<feature type="binding site" evidence="6">
    <location>
        <position position="276"/>
    </location>
    <ligand>
        <name>Na(+)</name>
        <dbReference type="ChEBI" id="CHEBI:29101"/>
        <label>1</label>
    </ligand>
</feature>
<feature type="binding site" evidence="6">
    <location>
        <position position="35"/>
    </location>
    <ligand>
        <name>Na(+)</name>
        <dbReference type="ChEBI" id="CHEBI:29101"/>
        <label>1</label>
    </ligand>
</feature>
<dbReference type="GO" id="GO:0016020">
    <property type="term" value="C:membrane"/>
    <property type="evidence" value="ECO:0007669"/>
    <property type="project" value="UniProtKB-SubCell"/>
</dbReference>
<dbReference type="EMBL" id="NIVC01002063">
    <property type="protein sequence ID" value="PAA61191.1"/>
    <property type="molecule type" value="Genomic_DNA"/>
</dbReference>
<feature type="transmembrane region" description="Helical" evidence="7">
    <location>
        <begin position="278"/>
        <end position="298"/>
    </location>
</feature>
<proteinExistence type="predicted"/>
<feature type="binding site" evidence="6">
    <location>
        <position position="39"/>
    </location>
    <ligand>
        <name>Na(+)</name>
        <dbReference type="ChEBI" id="CHEBI:29101"/>
        <label>1</label>
    </ligand>
</feature>
<dbReference type="PANTHER" id="PTHR42948:SF1">
    <property type="entry name" value="TRANSPORTER"/>
    <property type="match status" value="1"/>
</dbReference>
<keyword evidence="5 7" id="KW-0472">Membrane</keyword>
<dbReference type="PROSITE" id="PS50267">
    <property type="entry name" value="NA_NEUROTRAN_SYMP_3"/>
    <property type="match status" value="1"/>
</dbReference>
<evidence type="ECO:0000256" key="4">
    <source>
        <dbReference type="ARBA" id="ARBA00022989"/>
    </source>
</evidence>
<dbReference type="InterPro" id="IPR000175">
    <property type="entry name" value="Na/ntran_symport"/>
</dbReference>
<keyword evidence="2" id="KW-0813">Transport</keyword>
<dbReference type="PANTHER" id="PTHR42948">
    <property type="entry name" value="TRANSPORTER"/>
    <property type="match status" value="1"/>
</dbReference>
<reference evidence="8 9" key="1">
    <citation type="submission" date="2017-06" db="EMBL/GenBank/DDBJ databases">
        <title>A platform for efficient transgenesis in Macrostomum lignano, a flatworm model organism for stem cell research.</title>
        <authorList>
            <person name="Berezikov E."/>
        </authorList>
    </citation>
    <scope>NUCLEOTIDE SEQUENCE [LARGE SCALE GENOMIC DNA]</scope>
    <source>
        <strain evidence="8">DV1</strain>
        <tissue evidence="8">Whole organism</tissue>
    </source>
</reference>
<feature type="transmembrane region" description="Helical" evidence="7">
    <location>
        <begin position="336"/>
        <end position="358"/>
    </location>
</feature>
<keyword evidence="3 7" id="KW-0812">Transmembrane</keyword>
<sequence>MAKDRQEESGTAEETEQKAFSSSAAIIFSCLGTVVGTGNIWRFPRIAAQNSATQGTLIFLATWIIFLFLWSSPMLLIEYAVGRYFKKSPIQSFRIAMGDKFLWCGSWVTMVTFMISCYYSVVLGWCLYYVFKSVQLSVTTGLPSSEPESLAVFQEFAENSSWPILTHFLSILFAGACVIGGITWIEKANMVLVPTLLLIIVFTYCWSLLRDYSDYGIRFLFTPDIDALKDTRLWVDSASQNAFDTGAAMGLIVPYATYMTRKNGVVRFSMFIPTMNNFVSLLCALTIFSTVFSTLIQTQSTLSRTGIVEIIKQSGPASTGLTFIWIPVLFGQFDVFGSILCVLFFLCLSFAGVSSLIANIELTSLTLQDFGIPRKFGTPIVIGVTFLIGLPSAISVTILRNQDFVWGFALMISGIMFQLLVIKYGFRAFQNEVVNNYGTNDWPLTIVTMIIIVVVAPIEAIGLLVWWGYEIISSTSDAPSGERWFDYGVETFMTVITEWLTLLILLLFVNVLVYYMRPAFMQADNKVQQIDESENDGAFEMKHPGLYTREGANGQDNVAYANDK</sequence>
<feature type="binding site" evidence="6">
    <location>
        <position position="355"/>
    </location>
    <ligand>
        <name>Na(+)</name>
        <dbReference type="ChEBI" id="CHEBI:29101"/>
        <label>1</label>
    </ligand>
</feature>
<dbReference type="InterPro" id="IPR037272">
    <property type="entry name" value="SNS_sf"/>
</dbReference>
<keyword evidence="9" id="KW-1185">Reference proteome</keyword>
<accession>A0A267EI67</accession>
<dbReference type="STRING" id="282301.A0A267EI67"/>
<feature type="binding site" evidence="6">
    <location>
        <position position="32"/>
    </location>
    <ligand>
        <name>Na(+)</name>
        <dbReference type="ChEBI" id="CHEBI:29101"/>
        <label>1</label>
    </ligand>
</feature>
<dbReference type="PROSITE" id="PS51257">
    <property type="entry name" value="PROKAR_LIPOPROTEIN"/>
    <property type="match status" value="1"/>
</dbReference>
<dbReference type="Pfam" id="PF00209">
    <property type="entry name" value="SNF"/>
    <property type="match status" value="2"/>
</dbReference>
<feature type="transmembrane region" description="Helical" evidence="7">
    <location>
        <begin position="20"/>
        <end position="41"/>
    </location>
</feature>
<evidence type="ECO:0000256" key="6">
    <source>
        <dbReference type="PIRSR" id="PIRSR600175-1"/>
    </source>
</evidence>
<dbReference type="Proteomes" id="UP000215902">
    <property type="component" value="Unassembled WGS sequence"/>
</dbReference>
<feature type="transmembrane region" description="Helical" evidence="7">
    <location>
        <begin position="101"/>
        <end position="131"/>
    </location>
</feature>
<evidence type="ECO:0000256" key="1">
    <source>
        <dbReference type="ARBA" id="ARBA00004141"/>
    </source>
</evidence>
<name>A0A267EI67_9PLAT</name>
<evidence type="ECO:0008006" key="10">
    <source>
        <dbReference type="Google" id="ProtNLM"/>
    </source>
</evidence>
<dbReference type="OrthoDB" id="6581954at2759"/>
<feature type="transmembrane region" description="Helical" evidence="7">
    <location>
        <begin position="57"/>
        <end position="81"/>
    </location>
</feature>
<organism evidence="8 9">
    <name type="scientific">Macrostomum lignano</name>
    <dbReference type="NCBI Taxonomy" id="282301"/>
    <lineage>
        <taxon>Eukaryota</taxon>
        <taxon>Metazoa</taxon>
        <taxon>Spiralia</taxon>
        <taxon>Lophotrochozoa</taxon>
        <taxon>Platyhelminthes</taxon>
        <taxon>Rhabditophora</taxon>
        <taxon>Macrostomorpha</taxon>
        <taxon>Macrostomida</taxon>
        <taxon>Macrostomidae</taxon>
        <taxon>Macrostomum</taxon>
    </lineage>
</organism>
<dbReference type="SUPFAM" id="SSF161070">
    <property type="entry name" value="SNF-like"/>
    <property type="match status" value="1"/>
</dbReference>
<gene>
    <name evidence="8" type="ORF">BOX15_Mlig031309g1</name>
</gene>
<evidence type="ECO:0000313" key="8">
    <source>
        <dbReference type="EMBL" id="PAA61191.1"/>
    </source>
</evidence>
<evidence type="ECO:0000256" key="7">
    <source>
        <dbReference type="SAM" id="Phobius"/>
    </source>
</evidence>
<evidence type="ECO:0000256" key="3">
    <source>
        <dbReference type="ARBA" id="ARBA00022692"/>
    </source>
</evidence>
<keyword evidence="4 7" id="KW-1133">Transmembrane helix</keyword>
<dbReference type="PRINTS" id="PR00176">
    <property type="entry name" value="NANEUSMPORT"/>
</dbReference>
<dbReference type="AlphaFoldDB" id="A0A267EI67"/>
<feature type="transmembrane region" description="Helical" evidence="7">
    <location>
        <begin position="446"/>
        <end position="469"/>
    </location>
</feature>
<comment type="caution">
    <text evidence="8">The sequence shown here is derived from an EMBL/GenBank/DDBJ whole genome shotgun (WGS) entry which is preliminary data.</text>
</comment>
<evidence type="ECO:0000313" key="9">
    <source>
        <dbReference type="Proteomes" id="UP000215902"/>
    </source>
</evidence>
<comment type="subcellular location">
    <subcellularLocation>
        <location evidence="1">Membrane</location>
        <topology evidence="1">Multi-pass membrane protein</topology>
    </subcellularLocation>
</comment>
<feature type="transmembrane region" description="Helical" evidence="7">
    <location>
        <begin position="379"/>
        <end position="398"/>
    </location>
</feature>
<feature type="transmembrane region" description="Helical" evidence="7">
    <location>
        <begin position="404"/>
        <end position="426"/>
    </location>
</feature>
<feature type="transmembrane region" description="Helical" evidence="7">
    <location>
        <begin position="164"/>
        <end position="184"/>
    </location>
</feature>
<evidence type="ECO:0000256" key="2">
    <source>
        <dbReference type="ARBA" id="ARBA00022448"/>
    </source>
</evidence>
<protein>
    <recommendedName>
        <fullName evidence="10">Transporter</fullName>
    </recommendedName>
</protein>
<dbReference type="GO" id="GO:0046872">
    <property type="term" value="F:metal ion binding"/>
    <property type="evidence" value="ECO:0007669"/>
    <property type="project" value="UniProtKB-KW"/>
</dbReference>
<keyword evidence="6" id="KW-0915">Sodium</keyword>
<feature type="transmembrane region" description="Helical" evidence="7">
    <location>
        <begin position="191"/>
        <end position="209"/>
    </location>
</feature>
<evidence type="ECO:0000256" key="5">
    <source>
        <dbReference type="ARBA" id="ARBA00023136"/>
    </source>
</evidence>
<feature type="transmembrane region" description="Helical" evidence="7">
    <location>
        <begin position="489"/>
        <end position="516"/>
    </location>
</feature>